<evidence type="ECO:0000313" key="2">
    <source>
        <dbReference type="Proteomes" id="UP000478571"/>
    </source>
</evidence>
<gene>
    <name evidence="1" type="ORF">GTG28_05530</name>
</gene>
<reference evidence="1 2" key="1">
    <citation type="submission" date="2020-01" db="EMBL/GenBank/DDBJ databases">
        <title>Draft Genome Sequence of Vibrio sp. strain OCN044, Isolated from a Healthy Coral at Palmyra Atoll.</title>
        <authorList>
            <person name="Videau P."/>
            <person name="Loughran R."/>
            <person name="Esquivel A."/>
            <person name="Deadmond M."/>
            <person name="Paddock B.E."/>
            <person name="Saw J.H."/>
            <person name="Ushijima B."/>
        </authorList>
    </citation>
    <scope>NUCLEOTIDE SEQUENCE [LARGE SCALE GENOMIC DNA]</scope>
    <source>
        <strain evidence="1 2">OCN044</strain>
    </source>
</reference>
<dbReference type="EMBL" id="WWEU01000001">
    <property type="protein sequence ID" value="MYM58677.1"/>
    <property type="molecule type" value="Genomic_DNA"/>
</dbReference>
<proteinExistence type="predicted"/>
<keyword evidence="2" id="KW-1185">Reference proteome</keyword>
<dbReference type="RefSeq" id="WP_202408532.1">
    <property type="nucleotide sequence ID" value="NZ_WWEU01000001.1"/>
</dbReference>
<sequence length="46" mass="5638">MKFYKADEYQISCEVLYREYELKIAALLADDYREKKSAFIERVLRQ</sequence>
<dbReference type="Proteomes" id="UP000478571">
    <property type="component" value="Unassembled WGS sequence"/>
</dbReference>
<name>A0A6L8LRJ3_9VIBR</name>
<organism evidence="1 2">
    <name type="scientific">Vibrio tetraodonis subsp. pristinus</name>
    <dbReference type="NCBI Taxonomy" id="2695891"/>
    <lineage>
        <taxon>Bacteria</taxon>
        <taxon>Pseudomonadati</taxon>
        <taxon>Pseudomonadota</taxon>
        <taxon>Gammaproteobacteria</taxon>
        <taxon>Vibrionales</taxon>
        <taxon>Vibrionaceae</taxon>
        <taxon>Vibrio</taxon>
    </lineage>
</organism>
<protein>
    <submittedName>
        <fullName evidence="1">Uncharacterized protein</fullName>
    </submittedName>
</protein>
<evidence type="ECO:0000313" key="1">
    <source>
        <dbReference type="EMBL" id="MYM58677.1"/>
    </source>
</evidence>
<accession>A0A6L8LRJ3</accession>
<dbReference type="AlphaFoldDB" id="A0A6L8LRJ3"/>
<comment type="caution">
    <text evidence="1">The sequence shown here is derived from an EMBL/GenBank/DDBJ whole genome shotgun (WGS) entry which is preliminary data.</text>
</comment>